<dbReference type="Proteomes" id="UP000198846">
    <property type="component" value="Unassembled WGS sequence"/>
</dbReference>
<keyword evidence="1" id="KW-0732">Signal</keyword>
<dbReference type="OrthoDB" id="675330at2"/>
<dbReference type="RefSeq" id="WP_092133215.1">
    <property type="nucleotide sequence ID" value="NZ_FNQK01000006.1"/>
</dbReference>
<name>A0A1H3Y738_BIZPA</name>
<evidence type="ECO:0000313" key="2">
    <source>
        <dbReference type="EMBL" id="SEA07373.1"/>
    </source>
</evidence>
<reference evidence="2 3" key="1">
    <citation type="submission" date="2016-10" db="EMBL/GenBank/DDBJ databases">
        <authorList>
            <person name="de Groot N.N."/>
        </authorList>
    </citation>
    <scope>NUCLEOTIDE SEQUENCE [LARGE SCALE GENOMIC DNA]</scope>
    <source>
        <strain evidence="2 3">DSM 23842</strain>
    </source>
</reference>
<dbReference type="AlphaFoldDB" id="A0A1H3Y738"/>
<feature type="chain" id="PRO_5011570098" description="Sensor of ECF-type sigma factor" evidence="1">
    <location>
        <begin position="20"/>
        <end position="149"/>
    </location>
</feature>
<dbReference type="EMBL" id="FNQK01000006">
    <property type="protein sequence ID" value="SEA07373.1"/>
    <property type="molecule type" value="Genomic_DNA"/>
</dbReference>
<evidence type="ECO:0000256" key="1">
    <source>
        <dbReference type="SAM" id="SignalP"/>
    </source>
</evidence>
<organism evidence="2 3">
    <name type="scientific">Bizionia paragorgiae</name>
    <dbReference type="NCBI Taxonomy" id="283786"/>
    <lineage>
        <taxon>Bacteria</taxon>
        <taxon>Pseudomonadati</taxon>
        <taxon>Bacteroidota</taxon>
        <taxon>Flavobacteriia</taxon>
        <taxon>Flavobacteriales</taxon>
        <taxon>Flavobacteriaceae</taxon>
        <taxon>Bizionia</taxon>
    </lineage>
</organism>
<protein>
    <recommendedName>
        <fullName evidence="4">Sensor of ECF-type sigma factor</fullName>
    </recommendedName>
</protein>
<accession>A0A1H3Y738</accession>
<proteinExistence type="predicted"/>
<evidence type="ECO:0000313" key="3">
    <source>
        <dbReference type="Proteomes" id="UP000198846"/>
    </source>
</evidence>
<gene>
    <name evidence="2" type="ORF">SAMN04487990_10676</name>
</gene>
<evidence type="ECO:0008006" key="4">
    <source>
        <dbReference type="Google" id="ProtNLM"/>
    </source>
</evidence>
<dbReference type="STRING" id="283786.SAMN04487990_10676"/>
<keyword evidence="3" id="KW-1185">Reference proteome</keyword>
<sequence>MKHLILTALLAVFSFQLSAQDHGEKIDRNKLKALKVAHITEQVNFTQQEAQAFWPLYNAYEDQRNALQEASKERKKENLEGISESAAKQYLNTLLKIEEDYHINQKEYYAKLERVLSAKKIIKVIQANRSFRKKMIEEFKDRHKKEYKK</sequence>
<feature type="signal peptide" evidence="1">
    <location>
        <begin position="1"/>
        <end position="19"/>
    </location>
</feature>